<feature type="domain" description="DUF3846" evidence="1">
    <location>
        <begin position="8"/>
        <end position="111"/>
    </location>
</feature>
<keyword evidence="3" id="KW-1185">Reference proteome</keyword>
<gene>
    <name evidence="2" type="ORF">OHT53_34815</name>
</gene>
<organism evidence="2 3">
    <name type="scientific">Streptomyces bobili</name>
    <dbReference type="NCBI Taxonomy" id="67280"/>
    <lineage>
        <taxon>Bacteria</taxon>
        <taxon>Bacillati</taxon>
        <taxon>Actinomycetota</taxon>
        <taxon>Actinomycetes</taxon>
        <taxon>Kitasatosporales</taxon>
        <taxon>Streptomycetaceae</taxon>
        <taxon>Streptomyces</taxon>
    </lineage>
</organism>
<name>A0ABZ1R8I8_9ACTN</name>
<dbReference type="Pfam" id="PF12957">
    <property type="entry name" value="DUF3846"/>
    <property type="match status" value="1"/>
</dbReference>
<dbReference type="RefSeq" id="WP_060880181.1">
    <property type="nucleotide sequence ID" value="NZ_CP108038.1"/>
</dbReference>
<dbReference type="GeneID" id="93766267"/>
<dbReference type="InterPro" id="IPR024559">
    <property type="entry name" value="DUF3846"/>
</dbReference>
<evidence type="ECO:0000259" key="1">
    <source>
        <dbReference type="Pfam" id="PF12957"/>
    </source>
</evidence>
<sequence>MITGILFPCDEDQPIKRVEFDAENHTTIQEMVGGTFEAFNFDTPPASILANDEAMLYSLPFNMRATVLLWQHAKGLRGKAYISGDAILTGAPDGRGRTKSVPQQLIELLLETETYGVEFLHHPDGPWTRKATTFDNWFDAYNFAIIQEETYAAVRGVRVIPA</sequence>
<dbReference type="Proteomes" id="UP001432071">
    <property type="component" value="Chromosome"/>
</dbReference>
<evidence type="ECO:0000313" key="3">
    <source>
        <dbReference type="Proteomes" id="UP001432071"/>
    </source>
</evidence>
<evidence type="ECO:0000313" key="2">
    <source>
        <dbReference type="EMBL" id="WUN90921.1"/>
    </source>
</evidence>
<protein>
    <submittedName>
        <fullName evidence="2">DUF3846 domain-containing protein</fullName>
    </submittedName>
</protein>
<dbReference type="EMBL" id="CP108038">
    <property type="protein sequence ID" value="WUN90921.1"/>
    <property type="molecule type" value="Genomic_DNA"/>
</dbReference>
<accession>A0ABZ1R8I8</accession>
<proteinExistence type="predicted"/>
<reference evidence="2" key="1">
    <citation type="submission" date="2022-10" db="EMBL/GenBank/DDBJ databases">
        <title>The complete genomes of actinobacterial strains from the NBC collection.</title>
        <authorList>
            <person name="Joergensen T.S."/>
            <person name="Alvarez Arevalo M."/>
            <person name="Sterndorff E.B."/>
            <person name="Faurdal D."/>
            <person name="Vuksanovic O."/>
            <person name="Mourched A.-S."/>
            <person name="Charusanti P."/>
            <person name="Shaw S."/>
            <person name="Blin K."/>
            <person name="Weber T."/>
        </authorList>
    </citation>
    <scope>NUCLEOTIDE SEQUENCE</scope>
    <source>
        <strain evidence="2">NBC_00302</strain>
    </source>
</reference>